<protein>
    <submittedName>
        <fullName evidence="1">Uncharacterized protein</fullName>
    </submittedName>
</protein>
<reference evidence="1" key="1">
    <citation type="thesis" date="2020" institute="ProQuest LLC" country="789 East Eisenhower Parkway, Ann Arbor, MI, USA">
        <title>Comparative Genomics and Chromosome Evolution.</title>
        <authorList>
            <person name="Mudd A.B."/>
        </authorList>
    </citation>
    <scope>NUCLEOTIDE SEQUENCE</scope>
    <source>
        <strain evidence="1">Female2</strain>
        <tissue evidence="1">Blood</tissue>
    </source>
</reference>
<gene>
    <name evidence="1" type="ORF">GDO86_005159</name>
</gene>
<dbReference type="EMBL" id="JAACNH010000006">
    <property type="protein sequence ID" value="KAG8438861.1"/>
    <property type="molecule type" value="Genomic_DNA"/>
</dbReference>
<comment type="caution">
    <text evidence="1">The sequence shown here is derived from an EMBL/GenBank/DDBJ whole genome shotgun (WGS) entry which is preliminary data.</text>
</comment>
<dbReference type="Proteomes" id="UP000812440">
    <property type="component" value="Chromosome 3"/>
</dbReference>
<name>A0A8T2J8A7_9PIPI</name>
<keyword evidence="2" id="KW-1185">Reference proteome</keyword>
<proteinExistence type="predicted"/>
<sequence>MEQITSLLELQDILKKTYLQKRTWSFLPPQTMLED</sequence>
<evidence type="ECO:0000313" key="1">
    <source>
        <dbReference type="EMBL" id="KAG8438861.1"/>
    </source>
</evidence>
<evidence type="ECO:0000313" key="2">
    <source>
        <dbReference type="Proteomes" id="UP000812440"/>
    </source>
</evidence>
<accession>A0A8T2J8A7</accession>
<organism evidence="1 2">
    <name type="scientific">Hymenochirus boettgeri</name>
    <name type="common">Congo dwarf clawed frog</name>
    <dbReference type="NCBI Taxonomy" id="247094"/>
    <lineage>
        <taxon>Eukaryota</taxon>
        <taxon>Metazoa</taxon>
        <taxon>Chordata</taxon>
        <taxon>Craniata</taxon>
        <taxon>Vertebrata</taxon>
        <taxon>Euteleostomi</taxon>
        <taxon>Amphibia</taxon>
        <taxon>Batrachia</taxon>
        <taxon>Anura</taxon>
        <taxon>Pipoidea</taxon>
        <taxon>Pipidae</taxon>
        <taxon>Pipinae</taxon>
        <taxon>Hymenochirus</taxon>
    </lineage>
</organism>
<dbReference type="AlphaFoldDB" id="A0A8T2J8A7"/>